<evidence type="ECO:0000256" key="1">
    <source>
        <dbReference type="ARBA" id="ARBA00023015"/>
    </source>
</evidence>
<dbReference type="InterPro" id="IPR003018">
    <property type="entry name" value="GAF"/>
</dbReference>
<dbReference type="SUPFAM" id="SSF55781">
    <property type="entry name" value="GAF domain-like"/>
    <property type="match status" value="1"/>
</dbReference>
<keyword evidence="1" id="KW-0805">Transcription regulation</keyword>
<name>A0ABS2RF77_9ACTN</name>
<dbReference type="InterPro" id="IPR036388">
    <property type="entry name" value="WH-like_DNA-bd_sf"/>
</dbReference>
<evidence type="ECO:0000313" key="4">
    <source>
        <dbReference type="EMBL" id="MBM7797646.1"/>
    </source>
</evidence>
<reference evidence="4 5" key="1">
    <citation type="submission" date="2021-01" db="EMBL/GenBank/DDBJ databases">
        <title>Sequencing the genomes of 1000 actinobacteria strains.</title>
        <authorList>
            <person name="Klenk H.-P."/>
        </authorList>
    </citation>
    <scope>NUCLEOTIDE SEQUENCE [LARGE SCALE GENOMIC DNA]</scope>
    <source>
        <strain evidence="4 5">DSM 18662</strain>
    </source>
</reference>
<dbReference type="InterPro" id="IPR029016">
    <property type="entry name" value="GAF-like_dom_sf"/>
</dbReference>
<comment type="caution">
    <text evidence="4">The sequence shown here is derived from an EMBL/GenBank/DDBJ whole genome shotgun (WGS) entry which is preliminary data.</text>
</comment>
<keyword evidence="2" id="KW-0804">Transcription</keyword>
<gene>
    <name evidence="4" type="ORF">JOE57_000567</name>
</gene>
<feature type="domain" description="ANTAR" evidence="3">
    <location>
        <begin position="161"/>
        <end position="222"/>
    </location>
</feature>
<dbReference type="InterPro" id="IPR012074">
    <property type="entry name" value="GAF_ANTAR"/>
</dbReference>
<dbReference type="InterPro" id="IPR005561">
    <property type="entry name" value="ANTAR"/>
</dbReference>
<dbReference type="PROSITE" id="PS50921">
    <property type="entry name" value="ANTAR"/>
    <property type="match status" value="1"/>
</dbReference>
<dbReference type="Pfam" id="PF03861">
    <property type="entry name" value="ANTAR"/>
    <property type="match status" value="1"/>
</dbReference>
<accession>A0ABS2RF77</accession>
<proteinExistence type="predicted"/>
<protein>
    <submittedName>
        <fullName evidence="4">GAF domain-containing protein</fullName>
    </submittedName>
</protein>
<evidence type="ECO:0000259" key="3">
    <source>
        <dbReference type="PROSITE" id="PS50921"/>
    </source>
</evidence>
<evidence type="ECO:0000256" key="2">
    <source>
        <dbReference type="ARBA" id="ARBA00023163"/>
    </source>
</evidence>
<dbReference type="Pfam" id="PF13185">
    <property type="entry name" value="GAF_2"/>
    <property type="match status" value="1"/>
</dbReference>
<dbReference type="Proteomes" id="UP000704762">
    <property type="component" value="Unassembled WGS sequence"/>
</dbReference>
<evidence type="ECO:0000313" key="5">
    <source>
        <dbReference type="Proteomes" id="UP000704762"/>
    </source>
</evidence>
<dbReference type="EMBL" id="JAFBCF010000001">
    <property type="protein sequence ID" value="MBM7797646.1"/>
    <property type="molecule type" value="Genomic_DNA"/>
</dbReference>
<keyword evidence="5" id="KW-1185">Reference proteome</keyword>
<dbReference type="SMART" id="SM01012">
    <property type="entry name" value="ANTAR"/>
    <property type="match status" value="1"/>
</dbReference>
<dbReference type="Gene3D" id="3.30.450.40">
    <property type="match status" value="1"/>
</dbReference>
<dbReference type="RefSeq" id="WP_204916299.1">
    <property type="nucleotide sequence ID" value="NZ_BAAAQP010000011.1"/>
</dbReference>
<dbReference type="PIRSF" id="PIRSF036625">
    <property type="entry name" value="GAF_ANTAR"/>
    <property type="match status" value="1"/>
</dbReference>
<organism evidence="4 5">
    <name type="scientific">Microlunatus panaciterrae</name>
    <dbReference type="NCBI Taxonomy" id="400768"/>
    <lineage>
        <taxon>Bacteria</taxon>
        <taxon>Bacillati</taxon>
        <taxon>Actinomycetota</taxon>
        <taxon>Actinomycetes</taxon>
        <taxon>Propionibacteriales</taxon>
        <taxon>Propionibacteriaceae</taxon>
        <taxon>Microlunatus</taxon>
    </lineage>
</organism>
<sequence length="235" mass="25706">MDGREWERLSSFATISRELLAEPEEDLTLERIVKLAVEAVPGCDFCGISLRRGQGKVETPASTASVVDESDALQYEFNEGPCLDAIWEGDTYVVQDLRTDPRWPRWAPKAAALGFGSILSVRVVATADTRGGLNLYAARPHAFDADDVDMAHLFASYAASALEASQLVTGLRRALETRLEIGVAQGMLLQRYGLSLPNSFALLRRHSQLRNIKLREVAHQIVAAGPIPDCPDGDD</sequence>
<dbReference type="SMART" id="SM00065">
    <property type="entry name" value="GAF"/>
    <property type="match status" value="1"/>
</dbReference>
<dbReference type="Gene3D" id="1.10.10.10">
    <property type="entry name" value="Winged helix-like DNA-binding domain superfamily/Winged helix DNA-binding domain"/>
    <property type="match status" value="1"/>
</dbReference>